<evidence type="ECO:0000256" key="2">
    <source>
        <dbReference type="ARBA" id="ARBA00011458"/>
    </source>
</evidence>
<dbReference type="Gene3D" id="3.30.1140.32">
    <property type="entry name" value="Ribosomal protein S3, C-terminal domain"/>
    <property type="match status" value="1"/>
</dbReference>
<dbReference type="PANTHER" id="PTHR11760:SF19">
    <property type="entry name" value="SMALL RIBOSOMAL SUBUNIT PROTEIN US3C"/>
    <property type="match status" value="1"/>
</dbReference>
<dbReference type="GO" id="GO:0019843">
    <property type="term" value="F:rRNA binding"/>
    <property type="evidence" value="ECO:0007669"/>
    <property type="project" value="UniProtKB-KW"/>
</dbReference>
<protein>
    <recommendedName>
        <fullName evidence="7">Small ribosomal subunit protein uS3c</fullName>
    </recommendedName>
    <alternativeName>
        <fullName evidence="8">30S ribosomal protein S3, chloroplastic</fullName>
    </alternativeName>
</protein>
<evidence type="ECO:0000313" key="12">
    <source>
        <dbReference type="EMBL" id="WDA99209.1"/>
    </source>
</evidence>
<accession>A0A9Y1I2Q6</accession>
<dbReference type="GO" id="GO:0022627">
    <property type="term" value="C:cytosolic small ribosomal subunit"/>
    <property type="evidence" value="ECO:0007669"/>
    <property type="project" value="TreeGrafter"/>
</dbReference>
<evidence type="ECO:0000256" key="4">
    <source>
        <dbReference type="ARBA" id="ARBA00022884"/>
    </source>
</evidence>
<comment type="similarity">
    <text evidence="1 10">Belongs to the universal ribosomal protein uS3 family.</text>
</comment>
<dbReference type="InterPro" id="IPR004044">
    <property type="entry name" value="KH_dom_type_2"/>
</dbReference>
<dbReference type="InterPro" id="IPR005704">
    <property type="entry name" value="Ribosomal_uS3_bac-typ"/>
</dbReference>
<evidence type="ECO:0000256" key="8">
    <source>
        <dbReference type="ARBA" id="ARBA00035473"/>
    </source>
</evidence>
<dbReference type="PROSITE" id="PS50823">
    <property type="entry name" value="KH_TYPE_2"/>
    <property type="match status" value="1"/>
</dbReference>
<evidence type="ECO:0000256" key="5">
    <source>
        <dbReference type="ARBA" id="ARBA00022980"/>
    </source>
</evidence>
<dbReference type="InterPro" id="IPR009019">
    <property type="entry name" value="KH_sf_prok-type"/>
</dbReference>
<name>A0A9Y1I2Q6_9RHOD</name>
<evidence type="ECO:0000256" key="10">
    <source>
        <dbReference type="RuleBase" id="RU003624"/>
    </source>
</evidence>
<evidence type="ECO:0000259" key="11">
    <source>
        <dbReference type="PROSITE" id="PS50823"/>
    </source>
</evidence>
<dbReference type="GO" id="GO:0003735">
    <property type="term" value="F:structural constituent of ribosome"/>
    <property type="evidence" value="ECO:0007669"/>
    <property type="project" value="InterPro"/>
</dbReference>
<dbReference type="Pfam" id="PF07650">
    <property type="entry name" value="KH_2"/>
    <property type="match status" value="1"/>
</dbReference>
<feature type="domain" description="KH type-2" evidence="11">
    <location>
        <begin position="41"/>
        <end position="111"/>
    </location>
</feature>
<dbReference type="InterPro" id="IPR018280">
    <property type="entry name" value="Ribosomal_uS3_CS"/>
</dbReference>
<dbReference type="FunFam" id="3.30.300.20:FF:000001">
    <property type="entry name" value="30S ribosomal protein S3"/>
    <property type="match status" value="1"/>
</dbReference>
<dbReference type="HAMAP" id="MF_01309_B">
    <property type="entry name" value="Ribosomal_uS3_B"/>
    <property type="match status" value="1"/>
</dbReference>
<sequence>MTVGQKTHPLGFRLGITQTHRASWFAHFSQYPKLLQEDHKIRKYLWSKLYNASISRIQINRKASQVELEIETARPGVVVNRSGEGIEQIRKDLQKLLTNDKQIKVKVAEVINPDTKASLIADLVVQQLEKRVAFRRVIRQAMQKTQRSGVLGTKIQISGRLNGSEIARTEWAREGRVPLQTLRANIDYAYRYADTTYGILGIKVWIFNGEILPKVPS</sequence>
<dbReference type="CDD" id="cd02412">
    <property type="entry name" value="KH-II_30S_S3"/>
    <property type="match status" value="1"/>
</dbReference>
<evidence type="ECO:0000256" key="7">
    <source>
        <dbReference type="ARBA" id="ARBA00035154"/>
    </source>
</evidence>
<dbReference type="NCBIfam" id="TIGR01009">
    <property type="entry name" value="rpsC_bact"/>
    <property type="match status" value="1"/>
</dbReference>
<comment type="subunit">
    <text evidence="2">Part of the 30S ribosomal subunit.</text>
</comment>
<dbReference type="InterPro" id="IPR057258">
    <property type="entry name" value="Ribosomal_uS3"/>
</dbReference>
<dbReference type="PROSITE" id="PS00548">
    <property type="entry name" value="RIBOSOMAL_S3"/>
    <property type="match status" value="1"/>
</dbReference>
<dbReference type="Pfam" id="PF00189">
    <property type="entry name" value="Ribosomal_S3_C"/>
    <property type="match status" value="1"/>
</dbReference>
<gene>
    <name evidence="12" type="primary">rps3</name>
    <name evidence="12" type="ORF">GRSY_204</name>
</gene>
<keyword evidence="6 10" id="KW-0687">Ribonucleoprotein</keyword>
<dbReference type="InterPro" id="IPR036419">
    <property type="entry name" value="Ribosomal_S3_C_sf"/>
</dbReference>
<keyword evidence="12" id="KW-0934">Plastid</keyword>
<proteinExistence type="inferred from homology"/>
<evidence type="ECO:0000256" key="3">
    <source>
        <dbReference type="ARBA" id="ARBA00022730"/>
    </source>
</evidence>
<dbReference type="AlphaFoldDB" id="A0A9Y1I2Q6"/>
<organism evidence="12">
    <name type="scientific">Gronococcus sybilensis</name>
    <dbReference type="NCBI Taxonomy" id="3028029"/>
    <lineage>
        <taxon>Eukaryota</taxon>
        <taxon>Rhodophyta</taxon>
        <taxon>Bangiophyceae</taxon>
        <taxon>Cavernulicolales</taxon>
        <taxon>Cavernulicolaceae</taxon>
        <taxon>Gronococcus</taxon>
    </lineage>
</organism>
<dbReference type="GO" id="GO:0006412">
    <property type="term" value="P:translation"/>
    <property type="evidence" value="ECO:0007669"/>
    <property type="project" value="InterPro"/>
</dbReference>
<geneLocation type="plastid" evidence="12"/>
<keyword evidence="3" id="KW-0699">rRNA-binding</keyword>
<keyword evidence="5 10" id="KW-0689">Ribosomal protein</keyword>
<dbReference type="PANTHER" id="PTHR11760">
    <property type="entry name" value="30S/40S RIBOSOMAL PROTEIN S3"/>
    <property type="match status" value="1"/>
</dbReference>
<dbReference type="SUPFAM" id="SSF54814">
    <property type="entry name" value="Prokaryotic type KH domain (KH-domain type II)"/>
    <property type="match status" value="1"/>
</dbReference>
<dbReference type="EMBL" id="OP616812">
    <property type="protein sequence ID" value="WDA99209.1"/>
    <property type="molecule type" value="Genomic_DNA"/>
</dbReference>
<dbReference type="InterPro" id="IPR001351">
    <property type="entry name" value="Ribosomal_uS3_C"/>
</dbReference>
<dbReference type="Gene3D" id="3.30.300.20">
    <property type="match status" value="1"/>
</dbReference>
<keyword evidence="4 9" id="KW-0694">RNA-binding</keyword>
<dbReference type="SUPFAM" id="SSF54821">
    <property type="entry name" value="Ribosomal protein S3 C-terminal domain"/>
    <property type="match status" value="1"/>
</dbReference>
<reference evidence="12" key="1">
    <citation type="journal article" date="2023" name="J. Phycol.">
        <title>Revised classification of the Cyanidiophyceae based on plastid genome data with descriptions of the Cavernulicolales ord. nov. and Galdieriales ord. nov. (Rhodophyta).</title>
        <authorList>
            <person name="Park S.I."/>
            <person name="Cho C.H."/>
            <person name="Ciniglia C."/>
            <person name="Huang T.Y."/>
            <person name="Liu S.L."/>
            <person name="Bustamante D.E."/>
            <person name="Calderon M.S."/>
            <person name="Mansilla A."/>
            <person name="McDermott T."/>
            <person name="Andersen R.A."/>
            <person name="Yoon H.S."/>
        </authorList>
    </citation>
    <scope>NUCLEOTIDE SEQUENCE</scope>
</reference>
<evidence type="ECO:0000256" key="9">
    <source>
        <dbReference type="PROSITE-ProRule" id="PRU00118"/>
    </source>
</evidence>
<evidence type="ECO:0000256" key="1">
    <source>
        <dbReference type="ARBA" id="ARBA00010761"/>
    </source>
</evidence>
<dbReference type="InterPro" id="IPR015946">
    <property type="entry name" value="KH_dom-like_a/b"/>
</dbReference>
<evidence type="ECO:0000256" key="6">
    <source>
        <dbReference type="ARBA" id="ARBA00023274"/>
    </source>
</evidence>